<dbReference type="EMBL" id="CAMPGE010017174">
    <property type="protein sequence ID" value="CAI2375679.1"/>
    <property type="molecule type" value="Genomic_DNA"/>
</dbReference>
<organism evidence="1 2">
    <name type="scientific">Euplotes crassus</name>
    <dbReference type="NCBI Taxonomy" id="5936"/>
    <lineage>
        <taxon>Eukaryota</taxon>
        <taxon>Sar</taxon>
        <taxon>Alveolata</taxon>
        <taxon>Ciliophora</taxon>
        <taxon>Intramacronucleata</taxon>
        <taxon>Spirotrichea</taxon>
        <taxon>Hypotrichia</taxon>
        <taxon>Euplotida</taxon>
        <taxon>Euplotidae</taxon>
        <taxon>Moneuplotes</taxon>
    </lineage>
</organism>
<keyword evidence="2" id="KW-1185">Reference proteome</keyword>
<accession>A0AAD2CZS0</accession>
<protein>
    <submittedName>
        <fullName evidence="1">Uncharacterized protein</fullName>
    </submittedName>
</protein>
<proteinExistence type="predicted"/>
<comment type="caution">
    <text evidence="1">The sequence shown here is derived from an EMBL/GenBank/DDBJ whole genome shotgun (WGS) entry which is preliminary data.</text>
</comment>
<dbReference type="AlphaFoldDB" id="A0AAD2CZS0"/>
<name>A0AAD2CZS0_EUPCR</name>
<dbReference type="Proteomes" id="UP001295684">
    <property type="component" value="Unassembled WGS sequence"/>
</dbReference>
<evidence type="ECO:0000313" key="2">
    <source>
        <dbReference type="Proteomes" id="UP001295684"/>
    </source>
</evidence>
<reference evidence="1" key="1">
    <citation type="submission" date="2023-07" db="EMBL/GenBank/DDBJ databases">
        <authorList>
            <consortium name="AG Swart"/>
            <person name="Singh M."/>
            <person name="Singh A."/>
            <person name="Seah K."/>
            <person name="Emmerich C."/>
        </authorList>
    </citation>
    <scope>NUCLEOTIDE SEQUENCE</scope>
    <source>
        <strain evidence="1">DP1</strain>
    </source>
</reference>
<gene>
    <name evidence="1" type="ORF">ECRASSUSDP1_LOCUS17043</name>
</gene>
<evidence type="ECO:0000313" key="1">
    <source>
        <dbReference type="EMBL" id="CAI2375679.1"/>
    </source>
</evidence>
<sequence>MNDQTHQQLESLFKEQLIQIQQPLDFTSINAAPMPEGFEFPQDELPKFNSLDSVKLTFIFSNLMRDPKANQEIMGKYFKQFLPHFTFEEDFSAMQSNENQSVQGISWAIVFLELLKFHQKHFTFQELNEYIENSGVIQAAIDYELDSNSVANSCIKIFKVYNLFLQNYEARVKMHISTPLESKLSHIVKPINEANLEDMTVVTLIGNKLFDEKVIECLDKLHESGKGIYFAYSILLNELTRLRLYNNPIFTKLLEIVEKSIPSLRKADFGEFLRYYLATERIPQEFLTKDFLQEVDLKFASLLREDFLWDTKKEHMAHKQLYSMLVVLKSLADKGIYLYESWAVVMKKIALVPLHKFSPILPMVNRVLKMLKSGDQSEELLSFYKTYSQFVELIMSKITSESLGNLKDEDLAFIVNLVDLSEVNPSEDSEDPTNLIVQESVKRLEQIEESLDMKNLEVLSSFIYGFTKWGLVKKPEILTPIKGFARGYVFPVRGKERLRRLHLDHYYNIFYSLSLAQIDDRDVYANMIKLVSNTINRQGRKAARNDPMRWSIKTQGKLQQINYFLDNGDITLLPTNKLNNVHNQLHNSGSKAFSKLEFDVMNELDKKGYQYWTNFKLFGGLFKPKFVVFKKDSLTPLNFSQKEIESGDAIIIDFFDCPENDYFCTLPINEDAQSNTSEQGPKEWWLEWFRASIRERATPEYEFRKRIYENNNIGHITVRTQNDVKSLDKKIEELSS</sequence>